<proteinExistence type="inferred from homology"/>
<comment type="subcellular location">
    <subcellularLocation>
        <location evidence="1">Preautophagosomal structure membrane</location>
        <topology evidence="1">Peripheral membrane protein</topology>
    </subcellularLocation>
</comment>
<dbReference type="SMART" id="SM00320">
    <property type="entry name" value="WD40"/>
    <property type="match status" value="2"/>
</dbReference>
<evidence type="ECO:0000256" key="2">
    <source>
        <dbReference type="ARBA" id="ARBA00022574"/>
    </source>
</evidence>
<accession>A0AAD4J422</accession>
<dbReference type="Pfam" id="PF21032">
    <property type="entry name" value="PROPPIN"/>
    <property type="match status" value="1"/>
</dbReference>
<evidence type="ECO:0000256" key="5">
    <source>
        <dbReference type="SAM" id="MobiDB-lite"/>
    </source>
</evidence>
<evidence type="ECO:0000313" key="6">
    <source>
        <dbReference type="EMBL" id="KAH6826564.1"/>
    </source>
</evidence>
<gene>
    <name evidence="6" type="ORF">C2S53_018295</name>
</gene>
<dbReference type="GO" id="GO:0034045">
    <property type="term" value="C:phagophore assembly site membrane"/>
    <property type="evidence" value="ECO:0007669"/>
    <property type="project" value="UniProtKB-SubCell"/>
</dbReference>
<reference evidence="6 7" key="1">
    <citation type="journal article" date="2021" name="Nat. Commun.">
        <title>Incipient diploidization of the medicinal plant Perilla within 10,000 years.</title>
        <authorList>
            <person name="Zhang Y."/>
            <person name="Shen Q."/>
            <person name="Leng L."/>
            <person name="Zhang D."/>
            <person name="Chen S."/>
            <person name="Shi Y."/>
            <person name="Ning Z."/>
            <person name="Chen S."/>
        </authorList>
    </citation>
    <scope>NUCLEOTIDE SEQUENCE [LARGE SCALE GENOMIC DNA]</scope>
    <source>
        <strain evidence="7">cv. PC099</strain>
    </source>
</reference>
<protein>
    <submittedName>
        <fullName evidence="6">Transducin/WD40 repeat-like superfamily protein</fullName>
    </submittedName>
</protein>
<dbReference type="InterPro" id="IPR048720">
    <property type="entry name" value="PROPPIN"/>
</dbReference>
<comment type="caution">
    <text evidence="6">The sequence shown here is derived from an EMBL/GenBank/DDBJ whole genome shotgun (WGS) entry which is preliminary data.</text>
</comment>
<dbReference type="Proteomes" id="UP001190926">
    <property type="component" value="Unassembled WGS sequence"/>
</dbReference>
<dbReference type="PANTHER" id="PTHR11227">
    <property type="entry name" value="WD-REPEAT PROTEIN INTERACTING WITH PHOSPHOINOSIDES WIPI -RELATED"/>
    <property type="match status" value="1"/>
</dbReference>
<keyword evidence="7" id="KW-1185">Reference proteome</keyword>
<evidence type="ECO:0000313" key="7">
    <source>
        <dbReference type="Proteomes" id="UP001190926"/>
    </source>
</evidence>
<dbReference type="Gene3D" id="2.130.10.10">
    <property type="entry name" value="YVTN repeat-like/Quinoprotein amine dehydrogenase"/>
    <property type="match status" value="1"/>
</dbReference>
<keyword evidence="3" id="KW-0677">Repeat</keyword>
<dbReference type="InterPro" id="IPR001680">
    <property type="entry name" value="WD40_rpt"/>
</dbReference>
<dbReference type="SUPFAM" id="SSF50978">
    <property type="entry name" value="WD40 repeat-like"/>
    <property type="match status" value="1"/>
</dbReference>
<dbReference type="EMBL" id="SDAM02000166">
    <property type="protein sequence ID" value="KAH6826564.1"/>
    <property type="molecule type" value="Genomic_DNA"/>
</dbReference>
<evidence type="ECO:0000256" key="1">
    <source>
        <dbReference type="ARBA" id="ARBA00004623"/>
    </source>
</evidence>
<comment type="similarity">
    <text evidence="4">Belongs to the WD repeat PROPPIN family.</text>
</comment>
<dbReference type="InterPro" id="IPR015943">
    <property type="entry name" value="WD40/YVTN_repeat-like_dom_sf"/>
</dbReference>
<evidence type="ECO:0000256" key="4">
    <source>
        <dbReference type="ARBA" id="ARBA00025740"/>
    </source>
</evidence>
<keyword evidence="2" id="KW-0853">WD repeat</keyword>
<sequence length="375" mass="41441">MNSSLCVSPCSSPPSAAAVTPNPNSMQPPSILHLAFNQDADCFSVATTDGFIVFTVDSYGETIRRNFSAAGGIGVVQMLFRCNILALVGAPKSSRKKVMIWDDHLNRCIGELLFRSEVKAVRLRPDRIVVVMMQKIYVYNLSDLKLIHQIETLENPQGLCEISQMGPAVLVCLGLQRGYVRVERYGTWKCKHIMAHNSGVAFIALMNDGKLMATASSRGTLVRVFSTMDGSLLKELRRGSERAVICSLSFSSTAQWLAVSSDKGTVHVFSLKVDSRSLRTYGSQVAETDKVAPLSTSRLSFIKGVLPRYFSSEWSVAQYHLKEGLKHIVAFGHQENTVVIIGTDGRFYRCKFDPVVGGEMTQLESHNFLQPESNF</sequence>
<evidence type="ECO:0000256" key="3">
    <source>
        <dbReference type="ARBA" id="ARBA00022737"/>
    </source>
</evidence>
<organism evidence="6 7">
    <name type="scientific">Perilla frutescens var. hirtella</name>
    <name type="common">Perilla citriodora</name>
    <name type="synonym">Perilla setoyensis</name>
    <dbReference type="NCBI Taxonomy" id="608512"/>
    <lineage>
        <taxon>Eukaryota</taxon>
        <taxon>Viridiplantae</taxon>
        <taxon>Streptophyta</taxon>
        <taxon>Embryophyta</taxon>
        <taxon>Tracheophyta</taxon>
        <taxon>Spermatophyta</taxon>
        <taxon>Magnoliopsida</taxon>
        <taxon>eudicotyledons</taxon>
        <taxon>Gunneridae</taxon>
        <taxon>Pentapetalae</taxon>
        <taxon>asterids</taxon>
        <taxon>lamiids</taxon>
        <taxon>Lamiales</taxon>
        <taxon>Lamiaceae</taxon>
        <taxon>Nepetoideae</taxon>
        <taxon>Elsholtzieae</taxon>
        <taxon>Perilla</taxon>
    </lineage>
</organism>
<dbReference type="InterPro" id="IPR036322">
    <property type="entry name" value="WD40_repeat_dom_sf"/>
</dbReference>
<name>A0AAD4J422_PERFH</name>
<dbReference type="AlphaFoldDB" id="A0AAD4J422"/>
<feature type="region of interest" description="Disordered" evidence="5">
    <location>
        <begin position="1"/>
        <end position="22"/>
    </location>
</feature>